<dbReference type="PANTHER" id="PTHR11439:SF483">
    <property type="entry name" value="PEPTIDE SYNTHASE GLIP-LIKE, PUTATIVE (AFU_ORTHOLOGUE AFUA_3G12920)-RELATED"/>
    <property type="match status" value="1"/>
</dbReference>
<keyword evidence="1" id="KW-0645">Protease</keyword>
<dbReference type="AlphaFoldDB" id="A0A8X8VVI3"/>
<evidence type="ECO:0000256" key="1">
    <source>
        <dbReference type="ARBA" id="ARBA00022750"/>
    </source>
</evidence>
<keyword evidence="1" id="KW-0378">Hydrolase</keyword>
<reference evidence="4" key="2">
    <citation type="submission" date="2020-08" db="EMBL/GenBank/DDBJ databases">
        <title>Plant Genome Project.</title>
        <authorList>
            <person name="Zhang R.-G."/>
        </authorList>
    </citation>
    <scope>NUCLEOTIDE SEQUENCE</scope>
    <source>
        <strain evidence="4">Huo1</strain>
        <tissue evidence="4">Leaf</tissue>
    </source>
</reference>
<accession>A0A8X8VVI3</accession>
<dbReference type="GO" id="GO:0004190">
    <property type="term" value="F:aspartic-type endopeptidase activity"/>
    <property type="evidence" value="ECO:0007669"/>
    <property type="project" value="UniProtKB-KW"/>
</dbReference>
<dbReference type="Pfam" id="PF22936">
    <property type="entry name" value="Pol_BBD"/>
    <property type="match status" value="1"/>
</dbReference>
<dbReference type="Proteomes" id="UP000298416">
    <property type="component" value="Unassembled WGS sequence"/>
</dbReference>
<keyword evidence="1" id="KW-0064">Aspartyl protease</keyword>
<reference evidence="4" key="1">
    <citation type="submission" date="2018-01" db="EMBL/GenBank/DDBJ databases">
        <authorList>
            <person name="Mao J.F."/>
        </authorList>
    </citation>
    <scope>NUCLEOTIDE SEQUENCE</scope>
    <source>
        <strain evidence="4">Huo1</strain>
        <tissue evidence="4">Leaf</tissue>
    </source>
</reference>
<sequence length="514" mass="58484">MATPSSNHQTPIPAFSGENYNYWAIKMRTYFMSQSLWDIVDKGYTIPEDLSALSTADRAKFNKEMEKDYLALYSLQMAMAESIFQESVELKHQRRLGILLRKNVMGVRSGCSNHMTGDEKQFRDIDRTIKSQVKLGNGELVDVEGKGTIAVNTNKGTRLIKDVMLVPKLDANLLSVGQMMDKGYSLIFKDDSCKIYDNKNIDLVVAEVKMQKQRNFPLCWQYIEAALKAQEDPSWLWHRSRDVEFDESATWNWKEEKVERQNIMVPRPRHSSEAQEEEEDIQIPPQSLSPRMPTTSPPINREESSPDSTPRKMEGCKPLATSLVTNEKFSKEDGTPKANAAIYRSIIGSLLYLTASRPDIMYPTSLLSRFMQDPSQVHYGAAKRILRYLQGTRDYGIWYTPESFSKLIGYTDSDWGGSTDDMKSTSGYTFSLGSGIFSWSSKKQDCVAQSSAEAEYVATALTTSQAIWLRRILRYMGEHQENPTEIYCDNKSAIAMAKNPIHHNRTKHIAIKQS</sequence>
<dbReference type="InterPro" id="IPR054722">
    <property type="entry name" value="PolX-like_BBD"/>
</dbReference>
<keyword evidence="5" id="KW-1185">Reference proteome</keyword>
<comment type="caution">
    <text evidence="4">The sequence shown here is derived from an EMBL/GenBank/DDBJ whole genome shotgun (WGS) entry which is preliminary data.</text>
</comment>
<name>A0A8X8VVI3_SALSN</name>
<feature type="compositionally biased region" description="Basic and acidic residues" evidence="2">
    <location>
        <begin position="300"/>
        <end position="315"/>
    </location>
</feature>
<evidence type="ECO:0000313" key="5">
    <source>
        <dbReference type="Proteomes" id="UP000298416"/>
    </source>
</evidence>
<evidence type="ECO:0000259" key="3">
    <source>
        <dbReference type="Pfam" id="PF22936"/>
    </source>
</evidence>
<protein>
    <recommendedName>
        <fullName evidence="3">Retrovirus-related Pol polyprotein from transposon TNT 1-94-like beta-barrel domain-containing protein</fullName>
    </recommendedName>
</protein>
<dbReference type="EMBL" id="PNBA02000715">
    <property type="protein sequence ID" value="KAG6383152.1"/>
    <property type="molecule type" value="Genomic_DNA"/>
</dbReference>
<dbReference type="SUPFAM" id="SSF56672">
    <property type="entry name" value="DNA/RNA polymerases"/>
    <property type="match status" value="1"/>
</dbReference>
<dbReference type="PANTHER" id="PTHR11439">
    <property type="entry name" value="GAG-POL-RELATED RETROTRANSPOSON"/>
    <property type="match status" value="1"/>
</dbReference>
<feature type="region of interest" description="Disordered" evidence="2">
    <location>
        <begin position="262"/>
        <end position="315"/>
    </location>
</feature>
<feature type="domain" description="Retrovirus-related Pol polyprotein from transposon TNT 1-94-like beta-barrel" evidence="3">
    <location>
        <begin position="109"/>
        <end position="184"/>
    </location>
</feature>
<dbReference type="CDD" id="cd09272">
    <property type="entry name" value="RNase_HI_RT_Ty1"/>
    <property type="match status" value="1"/>
</dbReference>
<evidence type="ECO:0000256" key="2">
    <source>
        <dbReference type="SAM" id="MobiDB-lite"/>
    </source>
</evidence>
<evidence type="ECO:0000313" key="4">
    <source>
        <dbReference type="EMBL" id="KAG6383152.1"/>
    </source>
</evidence>
<proteinExistence type="predicted"/>
<dbReference type="InterPro" id="IPR043502">
    <property type="entry name" value="DNA/RNA_pol_sf"/>
</dbReference>
<feature type="compositionally biased region" description="Polar residues" evidence="2">
    <location>
        <begin position="288"/>
        <end position="298"/>
    </location>
</feature>
<organism evidence="4">
    <name type="scientific">Salvia splendens</name>
    <name type="common">Scarlet sage</name>
    <dbReference type="NCBI Taxonomy" id="180675"/>
    <lineage>
        <taxon>Eukaryota</taxon>
        <taxon>Viridiplantae</taxon>
        <taxon>Streptophyta</taxon>
        <taxon>Embryophyta</taxon>
        <taxon>Tracheophyta</taxon>
        <taxon>Spermatophyta</taxon>
        <taxon>Magnoliopsida</taxon>
        <taxon>eudicotyledons</taxon>
        <taxon>Gunneridae</taxon>
        <taxon>Pentapetalae</taxon>
        <taxon>asterids</taxon>
        <taxon>lamiids</taxon>
        <taxon>Lamiales</taxon>
        <taxon>Lamiaceae</taxon>
        <taxon>Nepetoideae</taxon>
        <taxon>Mentheae</taxon>
        <taxon>Salviinae</taxon>
        <taxon>Salvia</taxon>
        <taxon>Salvia subgen. Calosphace</taxon>
        <taxon>core Calosphace</taxon>
    </lineage>
</organism>
<gene>
    <name evidence="4" type="ORF">SASPL_157102</name>
</gene>